<evidence type="ECO:0000313" key="1">
    <source>
        <dbReference type="EMBL" id="BBM83053.1"/>
    </source>
</evidence>
<dbReference type="EMBL" id="AP019860">
    <property type="protein sequence ID" value="BBM83053.1"/>
    <property type="molecule type" value="Genomic_DNA"/>
</dbReference>
<organism evidence="1 2">
    <name type="scientific">Uabimicrobium amorphum</name>
    <dbReference type="NCBI Taxonomy" id="2596890"/>
    <lineage>
        <taxon>Bacteria</taxon>
        <taxon>Pseudomonadati</taxon>
        <taxon>Planctomycetota</taxon>
        <taxon>Candidatus Uabimicrobiia</taxon>
        <taxon>Candidatus Uabimicrobiales</taxon>
        <taxon>Candidatus Uabimicrobiaceae</taxon>
        <taxon>Candidatus Uabimicrobium</taxon>
    </lineage>
</organism>
<gene>
    <name evidence="1" type="ORF">UABAM_01403</name>
</gene>
<protein>
    <submittedName>
        <fullName evidence="1">Uncharacterized protein</fullName>
    </submittedName>
</protein>
<dbReference type="AlphaFoldDB" id="A0A5S9IJL2"/>
<dbReference type="Proteomes" id="UP000326354">
    <property type="component" value="Chromosome"/>
</dbReference>
<keyword evidence="2" id="KW-1185">Reference proteome</keyword>
<evidence type="ECO:0000313" key="2">
    <source>
        <dbReference type="Proteomes" id="UP000326354"/>
    </source>
</evidence>
<name>A0A5S9IJL2_UABAM</name>
<dbReference type="RefSeq" id="WP_151967274.1">
    <property type="nucleotide sequence ID" value="NZ_AP019860.1"/>
</dbReference>
<sequence length="90" mass="10347">MGMLLLEMMIMEMEDELGISLIEYVDDEVSVRELCQQIKTCTALSEEDAWTFVCEIVEKFSGINGDSVSQEQVTEDMIIDRHCVVQCYKK</sequence>
<accession>A0A5S9IJL2</accession>
<reference evidence="1 2" key="1">
    <citation type="submission" date="2019-08" db="EMBL/GenBank/DDBJ databases">
        <title>Complete genome sequence of Candidatus Uab amorphum.</title>
        <authorList>
            <person name="Shiratori T."/>
            <person name="Suzuki S."/>
            <person name="Kakizawa Y."/>
            <person name="Ishida K."/>
        </authorList>
    </citation>
    <scope>NUCLEOTIDE SEQUENCE [LARGE SCALE GENOMIC DNA]</scope>
    <source>
        <strain evidence="1 2">SRT547</strain>
    </source>
</reference>
<dbReference type="KEGG" id="uam:UABAM_01403"/>
<proteinExistence type="predicted"/>